<dbReference type="PANTHER" id="PTHR30471:SF3">
    <property type="entry name" value="UPF0758 PROTEIN YEES-RELATED"/>
    <property type="match status" value="1"/>
</dbReference>
<dbReference type="GO" id="GO:0046872">
    <property type="term" value="F:metal ion binding"/>
    <property type="evidence" value="ECO:0007669"/>
    <property type="project" value="UniProtKB-KW"/>
</dbReference>
<protein>
    <submittedName>
        <fullName evidence="8">DNA repair protein RadC</fullName>
    </submittedName>
</protein>
<evidence type="ECO:0000256" key="5">
    <source>
        <dbReference type="ARBA" id="ARBA00022833"/>
    </source>
</evidence>
<dbReference type="InterPro" id="IPR025657">
    <property type="entry name" value="RadC_JAB"/>
</dbReference>
<dbReference type="Gene3D" id="3.40.140.10">
    <property type="entry name" value="Cytidine Deaminase, domain 2"/>
    <property type="match status" value="1"/>
</dbReference>
<organism evidence="8 9">
    <name type="scientific">Roseburia intestinalis</name>
    <dbReference type="NCBI Taxonomy" id="166486"/>
    <lineage>
        <taxon>Bacteria</taxon>
        <taxon>Bacillati</taxon>
        <taxon>Bacillota</taxon>
        <taxon>Clostridia</taxon>
        <taxon>Lachnospirales</taxon>
        <taxon>Lachnospiraceae</taxon>
        <taxon>Roseburia</taxon>
    </lineage>
</organism>
<dbReference type="EMBL" id="WGGT01000036">
    <property type="protein sequence ID" value="MVQ47445.1"/>
    <property type="molecule type" value="Genomic_DNA"/>
</dbReference>
<proteinExistence type="inferred from homology"/>
<gene>
    <name evidence="8" type="ORF">GCK47_17620</name>
</gene>
<keyword evidence="5" id="KW-0862">Zinc</keyword>
<reference evidence="8 9" key="1">
    <citation type="submission" date="2019-10" db="EMBL/GenBank/DDBJ databases">
        <title>Roseburia spp. ameliorate alcoholic fatty liver via restoration of gut barrier function.</title>
        <authorList>
            <person name="Seo B."/>
            <person name="Ko G."/>
        </authorList>
    </citation>
    <scope>NUCLEOTIDE SEQUENCE [LARGE SCALE GENOMIC DNA]</scope>
    <source>
        <strain evidence="8 9">SNUG30017</strain>
    </source>
</reference>
<accession>A0A6L6XP22</accession>
<comment type="similarity">
    <text evidence="1">Belongs to the UPF0758 family.</text>
</comment>
<comment type="caution">
    <text evidence="8">The sequence shown here is derived from an EMBL/GenBank/DDBJ whole genome shotgun (WGS) entry which is preliminary data.</text>
</comment>
<dbReference type="SUPFAM" id="SSF102712">
    <property type="entry name" value="JAB1/MPN domain"/>
    <property type="match status" value="1"/>
</dbReference>
<name>A0A6L6XP22_9FIRM</name>
<feature type="domain" description="MPN" evidence="7">
    <location>
        <begin position="36"/>
        <end position="160"/>
    </location>
</feature>
<dbReference type="GO" id="GO:0006508">
    <property type="term" value="P:proteolysis"/>
    <property type="evidence" value="ECO:0007669"/>
    <property type="project" value="UniProtKB-KW"/>
</dbReference>
<evidence type="ECO:0000313" key="8">
    <source>
        <dbReference type="EMBL" id="MVQ47445.1"/>
    </source>
</evidence>
<evidence type="ECO:0000313" key="9">
    <source>
        <dbReference type="Proteomes" id="UP000479531"/>
    </source>
</evidence>
<dbReference type="Proteomes" id="UP000479531">
    <property type="component" value="Unassembled WGS sequence"/>
</dbReference>
<keyword evidence="2" id="KW-0645">Protease</keyword>
<dbReference type="CDD" id="cd08071">
    <property type="entry name" value="MPN_DUF2466"/>
    <property type="match status" value="1"/>
</dbReference>
<dbReference type="Pfam" id="PF04002">
    <property type="entry name" value="RadC"/>
    <property type="match status" value="1"/>
</dbReference>
<dbReference type="InterPro" id="IPR037518">
    <property type="entry name" value="MPN"/>
</dbReference>
<dbReference type="PROSITE" id="PS50249">
    <property type="entry name" value="MPN"/>
    <property type="match status" value="1"/>
</dbReference>
<dbReference type="GO" id="GO:0008237">
    <property type="term" value="F:metallopeptidase activity"/>
    <property type="evidence" value="ECO:0007669"/>
    <property type="project" value="UniProtKB-KW"/>
</dbReference>
<evidence type="ECO:0000256" key="2">
    <source>
        <dbReference type="ARBA" id="ARBA00022670"/>
    </source>
</evidence>
<evidence type="ECO:0000256" key="4">
    <source>
        <dbReference type="ARBA" id="ARBA00022801"/>
    </source>
</evidence>
<dbReference type="AlphaFoldDB" id="A0A6L6XP22"/>
<sequence>MKIGDTMRITFYDTRISNDDTVMLVKERAMNYAIENISNPSDAATLINKVTHLNEMAEEYGYMIALNTKNKPIGIFLISKGTANYSTMNSREVFLRALLIGATGIIVFHNHPSKDTFPSESDVSTTKKLVEAGKLIGIPVMDHIIIGGKDFYSFKSEGIID</sequence>
<keyword evidence="3" id="KW-0479">Metal-binding</keyword>
<dbReference type="PANTHER" id="PTHR30471">
    <property type="entry name" value="DNA REPAIR PROTEIN RADC"/>
    <property type="match status" value="1"/>
</dbReference>
<keyword evidence="6" id="KW-0482">Metalloprotease</keyword>
<keyword evidence="4" id="KW-0378">Hydrolase</keyword>
<dbReference type="InterPro" id="IPR001405">
    <property type="entry name" value="UPF0758"/>
</dbReference>
<evidence type="ECO:0000256" key="6">
    <source>
        <dbReference type="ARBA" id="ARBA00023049"/>
    </source>
</evidence>
<evidence type="ECO:0000256" key="3">
    <source>
        <dbReference type="ARBA" id="ARBA00022723"/>
    </source>
</evidence>
<evidence type="ECO:0000256" key="1">
    <source>
        <dbReference type="ARBA" id="ARBA00010243"/>
    </source>
</evidence>
<evidence type="ECO:0000259" key="7">
    <source>
        <dbReference type="PROSITE" id="PS50249"/>
    </source>
</evidence>